<dbReference type="HOGENOM" id="CLU_198050_0_0_9"/>
<dbReference type="GO" id="GO:0003677">
    <property type="term" value="F:DNA binding"/>
    <property type="evidence" value="ECO:0007669"/>
    <property type="project" value="InterPro"/>
</dbReference>
<dbReference type="AlphaFoldDB" id="A0A075R7J7"/>
<gene>
    <name evidence="1" type="ORF">BRLA_c030790</name>
</gene>
<reference evidence="1 2" key="1">
    <citation type="journal article" date="2011" name="J. Bacteriol.">
        <title>Genome sequence of Brevibacillus laterosporus LMG 15441, a pathogen of invertebrates.</title>
        <authorList>
            <person name="Djukic M."/>
            <person name="Poehlein A."/>
            <person name="Thurmer A."/>
            <person name="Daniel R."/>
        </authorList>
    </citation>
    <scope>NUCLEOTIDE SEQUENCE [LARGE SCALE GENOMIC DNA]</scope>
    <source>
        <strain evidence="1 2">LMG 15441</strain>
    </source>
</reference>
<dbReference type="Proteomes" id="UP000005850">
    <property type="component" value="Chromosome"/>
</dbReference>
<dbReference type="RefSeq" id="WP_041752263.1">
    <property type="nucleotide sequence ID" value="NZ_CP007806.1"/>
</dbReference>
<organism evidence="1 2">
    <name type="scientific">Brevibacillus laterosporus LMG 15441</name>
    <dbReference type="NCBI Taxonomy" id="1042163"/>
    <lineage>
        <taxon>Bacteria</taxon>
        <taxon>Bacillati</taxon>
        <taxon>Bacillota</taxon>
        <taxon>Bacilli</taxon>
        <taxon>Bacillales</taxon>
        <taxon>Paenibacillaceae</taxon>
        <taxon>Brevibacillus</taxon>
    </lineage>
</organism>
<sequence length="74" mass="8620">MFGLGKKRTKLGKYLDRRGMKQEWLSSTSKVNRDTIGQLCSNDEKLPTMRTAKKILDAIRKVDPTVKQTDFWEM</sequence>
<accession>A0A075R7J7</accession>
<dbReference type="eggNOG" id="ENOG5033MAA">
    <property type="taxonomic scope" value="Bacteria"/>
</dbReference>
<keyword evidence="2" id="KW-1185">Reference proteome</keyword>
<dbReference type="Gene3D" id="1.10.260.40">
    <property type="entry name" value="lambda repressor-like DNA-binding domains"/>
    <property type="match status" value="1"/>
</dbReference>
<evidence type="ECO:0000313" key="1">
    <source>
        <dbReference type="EMBL" id="AIG27391.1"/>
    </source>
</evidence>
<dbReference type="SUPFAM" id="SSF47413">
    <property type="entry name" value="lambda repressor-like DNA-binding domains"/>
    <property type="match status" value="1"/>
</dbReference>
<evidence type="ECO:0000313" key="2">
    <source>
        <dbReference type="Proteomes" id="UP000005850"/>
    </source>
</evidence>
<dbReference type="InterPro" id="IPR010982">
    <property type="entry name" value="Lambda_DNA-bd_dom_sf"/>
</dbReference>
<protein>
    <recommendedName>
        <fullName evidence="3">Transcriptional regulator</fullName>
    </recommendedName>
</protein>
<name>A0A075R7J7_BRELA</name>
<dbReference type="KEGG" id="blr:BRLA_c030790"/>
<evidence type="ECO:0008006" key="3">
    <source>
        <dbReference type="Google" id="ProtNLM"/>
    </source>
</evidence>
<dbReference type="EMBL" id="CP007806">
    <property type="protein sequence ID" value="AIG27391.1"/>
    <property type="molecule type" value="Genomic_DNA"/>
</dbReference>
<proteinExistence type="predicted"/>